<dbReference type="GO" id="GO:0006139">
    <property type="term" value="P:nucleobase-containing compound metabolic process"/>
    <property type="evidence" value="ECO:0007669"/>
    <property type="project" value="UniProtKB-ARBA"/>
</dbReference>
<evidence type="ECO:0000259" key="1">
    <source>
        <dbReference type="PROSITE" id="PS51747"/>
    </source>
</evidence>
<feature type="domain" description="CMP/dCMP-type deaminase" evidence="1">
    <location>
        <begin position="3"/>
        <end position="126"/>
    </location>
</feature>
<dbReference type="SUPFAM" id="SSF53927">
    <property type="entry name" value="Cytidine deaminase-like"/>
    <property type="match status" value="1"/>
</dbReference>
<protein>
    <recommendedName>
        <fullName evidence="1">CMP/dCMP-type deaminase domain-containing protein</fullName>
    </recommendedName>
</protein>
<dbReference type="Proteomes" id="UP000054538">
    <property type="component" value="Unassembled WGS sequence"/>
</dbReference>
<dbReference type="GO" id="GO:0003824">
    <property type="term" value="F:catalytic activity"/>
    <property type="evidence" value="ECO:0007669"/>
    <property type="project" value="InterPro"/>
</dbReference>
<dbReference type="HOGENOM" id="CLU_025810_7_1_1"/>
<dbReference type="InterPro" id="IPR002125">
    <property type="entry name" value="CMP_dCMP_dom"/>
</dbReference>
<dbReference type="InterPro" id="IPR016193">
    <property type="entry name" value="Cytidine_deaminase-like"/>
</dbReference>
<name>A0A0D0E1Z2_9AGAM</name>
<organism evidence="2 3">
    <name type="scientific">Paxillus rubicundulus Ve08.2h10</name>
    <dbReference type="NCBI Taxonomy" id="930991"/>
    <lineage>
        <taxon>Eukaryota</taxon>
        <taxon>Fungi</taxon>
        <taxon>Dikarya</taxon>
        <taxon>Basidiomycota</taxon>
        <taxon>Agaricomycotina</taxon>
        <taxon>Agaricomycetes</taxon>
        <taxon>Agaricomycetidae</taxon>
        <taxon>Boletales</taxon>
        <taxon>Paxilineae</taxon>
        <taxon>Paxillaceae</taxon>
        <taxon>Paxillus</taxon>
    </lineage>
</organism>
<evidence type="ECO:0000313" key="3">
    <source>
        <dbReference type="Proteomes" id="UP000054538"/>
    </source>
</evidence>
<gene>
    <name evidence="2" type="ORF">PAXRUDRAFT_9899</name>
</gene>
<evidence type="ECO:0000313" key="2">
    <source>
        <dbReference type="EMBL" id="KIK97916.1"/>
    </source>
</evidence>
<dbReference type="OrthoDB" id="408702at2759"/>
<sequence>MSDLDKLELTTALAKARESYQKGGVPIGAPLVYHGTSLDTANAVVLCCFHNQRVQKASLTLHAEIATLEDAGQLETDVYRKLTMCTTISPRNTCTGAIYQMLRVVIGENENQIGEELLRQSGVEEN</sequence>
<dbReference type="STRING" id="930991.A0A0D0E1Z2"/>
<dbReference type="Pfam" id="PF00383">
    <property type="entry name" value="dCMP_cyt_deam_1"/>
    <property type="match status" value="1"/>
</dbReference>
<keyword evidence="3" id="KW-1185">Reference proteome</keyword>
<dbReference type="PROSITE" id="PS51747">
    <property type="entry name" value="CYT_DCMP_DEAMINASES_2"/>
    <property type="match status" value="1"/>
</dbReference>
<dbReference type="AlphaFoldDB" id="A0A0D0E1Z2"/>
<reference evidence="3" key="2">
    <citation type="submission" date="2015-01" db="EMBL/GenBank/DDBJ databases">
        <title>Evolutionary Origins and Diversification of the Mycorrhizal Mutualists.</title>
        <authorList>
            <consortium name="DOE Joint Genome Institute"/>
            <consortium name="Mycorrhizal Genomics Consortium"/>
            <person name="Kohler A."/>
            <person name="Kuo A."/>
            <person name="Nagy L.G."/>
            <person name="Floudas D."/>
            <person name="Copeland A."/>
            <person name="Barry K.W."/>
            <person name="Cichocki N."/>
            <person name="Veneault-Fourrey C."/>
            <person name="LaButti K."/>
            <person name="Lindquist E.A."/>
            <person name="Lipzen A."/>
            <person name="Lundell T."/>
            <person name="Morin E."/>
            <person name="Murat C."/>
            <person name="Riley R."/>
            <person name="Ohm R."/>
            <person name="Sun H."/>
            <person name="Tunlid A."/>
            <person name="Henrissat B."/>
            <person name="Grigoriev I.V."/>
            <person name="Hibbett D.S."/>
            <person name="Martin F."/>
        </authorList>
    </citation>
    <scope>NUCLEOTIDE SEQUENCE [LARGE SCALE GENOMIC DNA]</scope>
    <source>
        <strain evidence="3">Ve08.2h10</strain>
    </source>
</reference>
<reference evidence="2 3" key="1">
    <citation type="submission" date="2014-04" db="EMBL/GenBank/DDBJ databases">
        <authorList>
            <consortium name="DOE Joint Genome Institute"/>
            <person name="Kuo A."/>
            <person name="Kohler A."/>
            <person name="Jargeat P."/>
            <person name="Nagy L.G."/>
            <person name="Floudas D."/>
            <person name="Copeland A."/>
            <person name="Barry K.W."/>
            <person name="Cichocki N."/>
            <person name="Veneault-Fourrey C."/>
            <person name="LaButti K."/>
            <person name="Lindquist E.A."/>
            <person name="Lipzen A."/>
            <person name="Lundell T."/>
            <person name="Morin E."/>
            <person name="Murat C."/>
            <person name="Sun H."/>
            <person name="Tunlid A."/>
            <person name="Henrissat B."/>
            <person name="Grigoriev I.V."/>
            <person name="Hibbett D.S."/>
            <person name="Martin F."/>
            <person name="Nordberg H.P."/>
            <person name="Cantor M.N."/>
            <person name="Hua S.X."/>
        </authorList>
    </citation>
    <scope>NUCLEOTIDE SEQUENCE [LARGE SCALE GENOMIC DNA]</scope>
    <source>
        <strain evidence="2 3">Ve08.2h10</strain>
    </source>
</reference>
<dbReference type="InParanoid" id="A0A0D0E1Z2"/>
<dbReference type="EMBL" id="KN824915">
    <property type="protein sequence ID" value="KIK97916.1"/>
    <property type="molecule type" value="Genomic_DNA"/>
</dbReference>
<proteinExistence type="predicted"/>
<dbReference type="Gene3D" id="3.40.140.10">
    <property type="entry name" value="Cytidine Deaminase, domain 2"/>
    <property type="match status" value="1"/>
</dbReference>
<accession>A0A0D0E1Z2</accession>